<comment type="similarity">
    <text evidence="1">Belongs to the transposase 7 family.</text>
</comment>
<protein>
    <submittedName>
        <fullName evidence="7">Tn3 family transposase</fullName>
    </submittedName>
</protein>
<evidence type="ECO:0000256" key="2">
    <source>
        <dbReference type="ARBA" id="ARBA00022578"/>
    </source>
</evidence>
<reference evidence="7" key="1">
    <citation type="submission" date="2022-10" db="EMBL/GenBank/DDBJ databases">
        <title>The complete genomes of actinobacterial strains from the NBC collection.</title>
        <authorList>
            <person name="Joergensen T.S."/>
            <person name="Alvarez Arevalo M."/>
            <person name="Sterndorff E.B."/>
            <person name="Faurdal D."/>
            <person name="Vuksanovic O."/>
            <person name="Mourched A.-S."/>
            <person name="Charusanti P."/>
            <person name="Shaw S."/>
            <person name="Blin K."/>
            <person name="Weber T."/>
        </authorList>
    </citation>
    <scope>NUCLEOTIDE SEQUENCE</scope>
    <source>
        <strain evidence="7">NBC_00093</strain>
    </source>
</reference>
<dbReference type="GO" id="GO:0004803">
    <property type="term" value="F:transposase activity"/>
    <property type="evidence" value="ECO:0007669"/>
    <property type="project" value="InterPro"/>
</dbReference>
<dbReference type="EMBL" id="CP108222">
    <property type="protein sequence ID" value="WTT22695.1"/>
    <property type="molecule type" value="Genomic_DNA"/>
</dbReference>
<name>A0AAU2AG39_9ACTN</name>
<dbReference type="Pfam" id="PF01526">
    <property type="entry name" value="DDE_Tnp_Tn3"/>
    <property type="match status" value="1"/>
</dbReference>
<evidence type="ECO:0000259" key="6">
    <source>
        <dbReference type="Pfam" id="PF13700"/>
    </source>
</evidence>
<sequence>MAVEFLSDQQAAQYAAFSGAPSRAELERYFFLDDSDLEKVQAKRRSHNRLGFAVQLTSVRYLGRFMPDPRQVPAEVAEYLAEQLGIADASCLKEYGERDGTARTHAGEIQEAGGWRDFAEVRDELSEWLDARAWTTGDGPKSLFDAAAGWLRERRVLLPGASRLARLVGTVREAANNRLWDTLYGLLNTGQQAVLDSLLSVPPGARISELDRLRRGPVRISGPQMKWALERAQEIAAFGMGEVDVSAIPPRRLAELSRYGIDGKASLLKRHGASRRLATLLATAVYLTSRAVDDALDLLEVLIATKLLARAERETAKEKLKTLPRVERASAKLAAAFQIVLDSTSEQVDTDTGEITPPEVETLEAMWERIEQVVPRHELAAAIAALFELTPPLDSDADETWRAQLVTRFGTVRPFLKLLVTVVDFGATPEGLPVLKALKSLPDLMGRKKVGPAEIDTGLLTGSWRRLVLSAPHLEPGTVDWKAYAFCVLEQVHRMLRSKQVFAKNSSKWGDPRAKLLDGEAWEQTKPTVLASLNLPAEAGEHLAARAALLDGTYREVAARVPANSQIVFDDDGRLHFAALEPEPEPASLRALRKAVEAMLPRVDLPEALLEVFSWTGADQAFTSVTGGEARLKDLHVTIAALLVAHSCNVGYTPVIGAADALKYGRLSHVDQTYLRLATYRAANATLIDYQASIPLAQAWGGGLVASVDGMRFVVPVPSVYARPNPKYFGRRGGATWLNMINDQAAGLGGKVVAGTPRDSLYVLDVLYDRDGGKRPEMIVTDTASYSDIVFGLLTLAGFAYAPQLADLPDQKMWRIDRAADYGAFQDAARGRVDLSRIERHWEDILRIIGSIHTGAVRAYDVIRMLSRDGRPTPLGDAIAHYGRISKTLHILRLADEPGYRRQIKSQANLQEGRHSLARKIFHGRHGQLYQRYQDGMEDQIGALGLVLNALVLFTTRYMDAAVNQLRADGFEVRDEDVARLSPFVRHHINMLGRYSFQLPNLPGGLRPLRNPDSTDEE</sequence>
<evidence type="ECO:0000256" key="4">
    <source>
        <dbReference type="ARBA" id="ARBA00023172"/>
    </source>
</evidence>
<dbReference type="GO" id="GO:0003677">
    <property type="term" value="F:DNA binding"/>
    <property type="evidence" value="ECO:0007669"/>
    <property type="project" value="UniProtKB-KW"/>
</dbReference>
<keyword evidence="3" id="KW-0238">DNA-binding</keyword>
<evidence type="ECO:0000256" key="1">
    <source>
        <dbReference type="ARBA" id="ARBA00009402"/>
    </source>
</evidence>
<evidence type="ECO:0000313" key="7">
    <source>
        <dbReference type="EMBL" id="WTT22695.1"/>
    </source>
</evidence>
<evidence type="ECO:0000256" key="3">
    <source>
        <dbReference type="ARBA" id="ARBA00023125"/>
    </source>
</evidence>
<dbReference type="Pfam" id="PF13700">
    <property type="entry name" value="DUF4158"/>
    <property type="match status" value="1"/>
</dbReference>
<dbReference type="InterPro" id="IPR002513">
    <property type="entry name" value="Tn3_Tnp_DDE_dom"/>
</dbReference>
<feature type="domain" description="Tn3 transposase DDE" evidence="5">
    <location>
        <begin position="608"/>
        <end position="995"/>
    </location>
</feature>
<dbReference type="InterPro" id="IPR047653">
    <property type="entry name" value="Tn3-like_transpos"/>
</dbReference>
<dbReference type="InterPro" id="IPR025296">
    <property type="entry name" value="DUF4158"/>
</dbReference>
<gene>
    <name evidence="7" type="ORF">OHA22_47735</name>
</gene>
<keyword evidence="2" id="KW-0815">Transposition</keyword>
<keyword evidence="4" id="KW-0233">DNA recombination</keyword>
<dbReference type="NCBIfam" id="NF033527">
    <property type="entry name" value="transpos_Tn3"/>
    <property type="match status" value="1"/>
</dbReference>
<accession>A0AAU2AG39</accession>
<proteinExistence type="inferred from homology"/>
<feature type="domain" description="DUF4158" evidence="6">
    <location>
        <begin position="5"/>
        <end position="170"/>
    </location>
</feature>
<dbReference type="GO" id="GO:0006313">
    <property type="term" value="P:DNA transposition"/>
    <property type="evidence" value="ECO:0007669"/>
    <property type="project" value="InterPro"/>
</dbReference>
<evidence type="ECO:0000259" key="5">
    <source>
        <dbReference type="Pfam" id="PF01526"/>
    </source>
</evidence>
<dbReference type="AlphaFoldDB" id="A0AAU2AG39"/>
<organism evidence="7">
    <name type="scientific">Streptomyces sp. NBC_00093</name>
    <dbReference type="NCBI Taxonomy" id="2975649"/>
    <lineage>
        <taxon>Bacteria</taxon>
        <taxon>Bacillati</taxon>
        <taxon>Actinomycetota</taxon>
        <taxon>Actinomycetes</taxon>
        <taxon>Kitasatosporales</taxon>
        <taxon>Streptomycetaceae</taxon>
        <taxon>Streptomyces</taxon>
    </lineage>
</organism>